<protein>
    <submittedName>
        <fullName evidence="1">Uncharacterized protein</fullName>
    </submittedName>
</protein>
<dbReference type="EMBL" id="QXJM01000039">
    <property type="protein sequence ID" value="RIE02180.1"/>
    <property type="molecule type" value="Genomic_DNA"/>
</dbReference>
<gene>
    <name evidence="1" type="ORF">D3H35_15675</name>
</gene>
<comment type="caution">
    <text evidence="1">The sequence shown here is derived from an EMBL/GenBank/DDBJ whole genome shotgun (WGS) entry which is preliminary data.</text>
</comment>
<evidence type="ECO:0000313" key="2">
    <source>
        <dbReference type="Proteomes" id="UP000266340"/>
    </source>
</evidence>
<dbReference type="Proteomes" id="UP000266340">
    <property type="component" value="Unassembled WGS sequence"/>
</dbReference>
<accession>A0A398CIG9</accession>
<sequence>MLQMKGVAAMAIRYTREYDQILDDLSRAIATVPDFYDAFEMEAADWEELSDDERSVCVRTLADDIFYALGADPEIPVGTGTASYDASHGFIKVAATDQLVHVIPLRE</sequence>
<proteinExistence type="predicted"/>
<name>A0A398CIG9_9BACL</name>
<dbReference type="AlphaFoldDB" id="A0A398CIG9"/>
<organism evidence="1 2">
    <name type="scientific">Cohnella faecalis</name>
    <dbReference type="NCBI Taxonomy" id="2315694"/>
    <lineage>
        <taxon>Bacteria</taxon>
        <taxon>Bacillati</taxon>
        <taxon>Bacillota</taxon>
        <taxon>Bacilli</taxon>
        <taxon>Bacillales</taxon>
        <taxon>Paenibacillaceae</taxon>
        <taxon>Cohnella</taxon>
    </lineage>
</organism>
<keyword evidence="2" id="KW-1185">Reference proteome</keyword>
<reference evidence="1 2" key="1">
    <citation type="submission" date="2018-09" db="EMBL/GenBank/DDBJ databases">
        <title>Cohnella cavernae sp. nov., isolated from a karst cave.</title>
        <authorList>
            <person name="Zhu H."/>
        </authorList>
    </citation>
    <scope>NUCLEOTIDE SEQUENCE [LARGE SCALE GENOMIC DNA]</scope>
    <source>
        <strain evidence="1 2">K2E09-144</strain>
    </source>
</reference>
<evidence type="ECO:0000313" key="1">
    <source>
        <dbReference type="EMBL" id="RIE02180.1"/>
    </source>
</evidence>